<dbReference type="Pfam" id="PF00440">
    <property type="entry name" value="TetR_N"/>
    <property type="match status" value="1"/>
</dbReference>
<dbReference type="PANTHER" id="PTHR30055">
    <property type="entry name" value="HTH-TYPE TRANSCRIPTIONAL REGULATOR RUTR"/>
    <property type="match status" value="1"/>
</dbReference>
<dbReference type="InterPro" id="IPR001647">
    <property type="entry name" value="HTH_TetR"/>
</dbReference>
<accession>A0ABM7X8C2</accession>
<evidence type="ECO:0000256" key="3">
    <source>
        <dbReference type="SAM" id="MobiDB-lite"/>
    </source>
</evidence>
<feature type="region of interest" description="Disordered" evidence="3">
    <location>
        <begin position="1"/>
        <end position="24"/>
    </location>
</feature>
<reference evidence="6" key="1">
    <citation type="journal article" date="2022" name="Int. J. Syst. Evol. Microbiol.">
        <title>Anaeromyxobacter oryzae sp. nov., Anaeromyxobacter diazotrophicus sp. nov. and Anaeromyxobacter paludicola sp. nov., isolated from paddy soils.</title>
        <authorList>
            <person name="Itoh H."/>
            <person name="Xu Z."/>
            <person name="Mise K."/>
            <person name="Masuda Y."/>
            <person name="Ushijima N."/>
            <person name="Hayakawa C."/>
            <person name="Shiratori Y."/>
            <person name="Senoo K."/>
        </authorList>
    </citation>
    <scope>NUCLEOTIDE SEQUENCE [LARGE SCALE GENOMIC DNA]</scope>
    <source>
        <strain evidence="6">Red630</strain>
    </source>
</reference>
<feature type="compositionally biased region" description="Basic residues" evidence="3">
    <location>
        <begin position="1"/>
        <end position="11"/>
    </location>
</feature>
<organism evidence="5 6">
    <name type="scientific">Anaeromyxobacter paludicola</name>
    <dbReference type="NCBI Taxonomy" id="2918171"/>
    <lineage>
        <taxon>Bacteria</taxon>
        <taxon>Pseudomonadati</taxon>
        <taxon>Myxococcota</taxon>
        <taxon>Myxococcia</taxon>
        <taxon>Myxococcales</taxon>
        <taxon>Cystobacterineae</taxon>
        <taxon>Anaeromyxobacteraceae</taxon>
        <taxon>Anaeromyxobacter</taxon>
    </lineage>
</organism>
<keyword evidence="6" id="KW-1185">Reference proteome</keyword>
<gene>
    <name evidence="5" type="ORF">AMPC_12060</name>
</gene>
<feature type="DNA-binding region" description="H-T-H motif" evidence="2">
    <location>
        <begin position="46"/>
        <end position="65"/>
    </location>
</feature>
<dbReference type="Pfam" id="PF17938">
    <property type="entry name" value="TetR_C_29"/>
    <property type="match status" value="1"/>
</dbReference>
<feature type="domain" description="HTH tetR-type" evidence="4">
    <location>
        <begin position="23"/>
        <end position="83"/>
    </location>
</feature>
<dbReference type="Proteomes" id="UP001162734">
    <property type="component" value="Chromosome"/>
</dbReference>
<dbReference type="Gene3D" id="1.10.10.60">
    <property type="entry name" value="Homeodomain-like"/>
    <property type="match status" value="1"/>
</dbReference>
<evidence type="ECO:0000313" key="5">
    <source>
        <dbReference type="EMBL" id="BDG08093.1"/>
    </source>
</evidence>
<keyword evidence="1 2" id="KW-0238">DNA-binding</keyword>
<dbReference type="InterPro" id="IPR041474">
    <property type="entry name" value="NicS_C"/>
</dbReference>
<dbReference type="PROSITE" id="PS50977">
    <property type="entry name" value="HTH_TETR_2"/>
    <property type="match status" value="1"/>
</dbReference>
<dbReference type="SUPFAM" id="SSF46689">
    <property type="entry name" value="Homeodomain-like"/>
    <property type="match status" value="1"/>
</dbReference>
<dbReference type="SUPFAM" id="SSF48498">
    <property type="entry name" value="Tetracyclin repressor-like, C-terminal domain"/>
    <property type="match status" value="1"/>
</dbReference>
<evidence type="ECO:0000256" key="2">
    <source>
        <dbReference type="PROSITE-ProRule" id="PRU00335"/>
    </source>
</evidence>
<dbReference type="RefSeq" id="WP_248345256.1">
    <property type="nucleotide sequence ID" value="NZ_AP025592.1"/>
</dbReference>
<dbReference type="EMBL" id="AP025592">
    <property type="protein sequence ID" value="BDG08093.1"/>
    <property type="molecule type" value="Genomic_DNA"/>
</dbReference>
<evidence type="ECO:0000256" key="1">
    <source>
        <dbReference type="ARBA" id="ARBA00023125"/>
    </source>
</evidence>
<dbReference type="InterPro" id="IPR050109">
    <property type="entry name" value="HTH-type_TetR-like_transc_reg"/>
</dbReference>
<dbReference type="PANTHER" id="PTHR30055:SF226">
    <property type="entry name" value="HTH-TYPE TRANSCRIPTIONAL REGULATOR PKSA"/>
    <property type="match status" value="1"/>
</dbReference>
<sequence>MPGARNGKRSPPRPEPAPSAEEPEKRRAILHAAVRVFAEKGYHGCRIADVAKQAGVAYGLVYHYFRNKDELLESVFAEQWTIFINAIRAIAEGPGSASEHLASICRFAVDVYKTSPSAVRVLLLEVARTPNVLRAGSTAQTFQTAVALVAGIVRRGQREGDLRGDADPTVAAASLLGALELTLTAAVVGLVEGAREEDAERLKAEVVGFALHGLSVRPRG</sequence>
<evidence type="ECO:0000313" key="6">
    <source>
        <dbReference type="Proteomes" id="UP001162734"/>
    </source>
</evidence>
<dbReference type="Gene3D" id="1.10.357.10">
    <property type="entry name" value="Tetracycline Repressor, domain 2"/>
    <property type="match status" value="1"/>
</dbReference>
<dbReference type="PRINTS" id="PR00455">
    <property type="entry name" value="HTHTETR"/>
</dbReference>
<name>A0ABM7X8C2_9BACT</name>
<dbReference type="InterPro" id="IPR009057">
    <property type="entry name" value="Homeodomain-like_sf"/>
</dbReference>
<protein>
    <recommendedName>
        <fullName evidence="4">HTH tetR-type domain-containing protein</fullName>
    </recommendedName>
</protein>
<dbReference type="InterPro" id="IPR036271">
    <property type="entry name" value="Tet_transcr_reg_TetR-rel_C_sf"/>
</dbReference>
<proteinExistence type="predicted"/>
<evidence type="ECO:0000259" key="4">
    <source>
        <dbReference type="PROSITE" id="PS50977"/>
    </source>
</evidence>